<dbReference type="RefSeq" id="WP_015244853.1">
    <property type="nucleotide sequence ID" value="NC_019892.1"/>
</dbReference>
<keyword evidence="3" id="KW-1185">Reference proteome</keyword>
<dbReference type="OrthoDB" id="9775763at2"/>
<gene>
    <name evidence="2" type="ordered locus">Sinac_1290</name>
</gene>
<dbReference type="Pfam" id="PF07642">
    <property type="entry name" value="BBP2"/>
    <property type="match status" value="1"/>
</dbReference>
<evidence type="ECO:0000313" key="2">
    <source>
        <dbReference type="EMBL" id="AGA25679.1"/>
    </source>
</evidence>
<evidence type="ECO:0000313" key="3">
    <source>
        <dbReference type="Proteomes" id="UP000010798"/>
    </source>
</evidence>
<protein>
    <recommendedName>
        <fullName evidence="4">Porin</fullName>
    </recommendedName>
</protein>
<dbReference type="EMBL" id="CP003364">
    <property type="protein sequence ID" value="AGA25679.1"/>
    <property type="molecule type" value="Genomic_DNA"/>
</dbReference>
<sequence length="453" mass="50176">MPPLKNRRTRRGPTVRHWQFRFGHGLLVLFLGAVTAHAQEFVPPEIVTTNPPPQPTSSGLQPESLPGELAEDISQAPVVPSLGPTPVSDVRFLMDTLGLKNLFGESGIRTFGWVEGGYSASSSGSGLLSVEPRTNRFGNEFLLNQIGLVIQKPLKQDRFDIGFNVRYFAGADAAIGQPRGGINDPPGNSHFSHDFRDLYISAHLPIFTEGGMDVKVGRMNSIIGYNGFLAPYRPFYSSDYQFFYSQDGAFTGFLTNQHINSRLDIWNGMTFGANTFFTKRSDNSICYIGQVNYWLTDEQRTRLTGSVYCGPNAIFAAPGMAGNYDTTVELRIQQNWSDRFVQIVQSNMGWDTNTPVGTGSWYGLYTIGIYHLDPQLDAQFRAEWFDDVKGTRTGIDTDYAEVTLGLNWHPNKFLEIRPEIRGDFAGQPAFGGGGDPPTHRSQLTGGISALIKF</sequence>
<reference evidence="2 3" key="1">
    <citation type="submission" date="2012-02" db="EMBL/GenBank/DDBJ databases">
        <title>Complete sequence of chromosome of Singulisphaera acidiphila DSM 18658.</title>
        <authorList>
            <consortium name="US DOE Joint Genome Institute (JGI-PGF)"/>
            <person name="Lucas S."/>
            <person name="Copeland A."/>
            <person name="Lapidus A."/>
            <person name="Glavina del Rio T."/>
            <person name="Dalin E."/>
            <person name="Tice H."/>
            <person name="Bruce D."/>
            <person name="Goodwin L."/>
            <person name="Pitluck S."/>
            <person name="Peters L."/>
            <person name="Ovchinnikova G."/>
            <person name="Chertkov O."/>
            <person name="Kyrpides N."/>
            <person name="Mavromatis K."/>
            <person name="Ivanova N."/>
            <person name="Brettin T."/>
            <person name="Detter J.C."/>
            <person name="Han C."/>
            <person name="Larimer F."/>
            <person name="Land M."/>
            <person name="Hauser L."/>
            <person name="Markowitz V."/>
            <person name="Cheng J.-F."/>
            <person name="Hugenholtz P."/>
            <person name="Woyke T."/>
            <person name="Wu D."/>
            <person name="Tindall B."/>
            <person name="Pomrenke H."/>
            <person name="Brambilla E."/>
            <person name="Klenk H.-P."/>
            <person name="Eisen J.A."/>
        </authorList>
    </citation>
    <scope>NUCLEOTIDE SEQUENCE [LARGE SCALE GENOMIC DNA]</scope>
    <source>
        <strain evidence="3">ATCC BAA-1392 / DSM 18658 / VKM B-2454 / MOB10</strain>
    </source>
</reference>
<organism evidence="2 3">
    <name type="scientific">Singulisphaera acidiphila (strain ATCC BAA-1392 / DSM 18658 / VKM B-2454 / MOB10)</name>
    <dbReference type="NCBI Taxonomy" id="886293"/>
    <lineage>
        <taxon>Bacteria</taxon>
        <taxon>Pseudomonadati</taxon>
        <taxon>Planctomycetota</taxon>
        <taxon>Planctomycetia</taxon>
        <taxon>Isosphaerales</taxon>
        <taxon>Isosphaeraceae</taxon>
        <taxon>Singulisphaera</taxon>
    </lineage>
</organism>
<dbReference type="eggNOG" id="COG2067">
    <property type="taxonomic scope" value="Bacteria"/>
</dbReference>
<dbReference type="InterPro" id="IPR011486">
    <property type="entry name" value="BBP2"/>
</dbReference>
<feature type="region of interest" description="Disordered" evidence="1">
    <location>
        <begin position="45"/>
        <end position="66"/>
    </location>
</feature>
<evidence type="ECO:0000256" key="1">
    <source>
        <dbReference type="SAM" id="MobiDB-lite"/>
    </source>
</evidence>
<name>L0D8E1_SINAD</name>
<dbReference type="SUPFAM" id="SSF56935">
    <property type="entry name" value="Porins"/>
    <property type="match status" value="1"/>
</dbReference>
<dbReference type="KEGG" id="saci:Sinac_1290"/>
<accession>L0D8E1</accession>
<proteinExistence type="predicted"/>
<evidence type="ECO:0008006" key="4">
    <source>
        <dbReference type="Google" id="ProtNLM"/>
    </source>
</evidence>
<dbReference type="Proteomes" id="UP000010798">
    <property type="component" value="Chromosome"/>
</dbReference>
<dbReference type="STRING" id="886293.Sinac_1290"/>
<dbReference type="HOGENOM" id="CLU_564746_0_0_0"/>
<dbReference type="AlphaFoldDB" id="L0D8E1"/>